<comment type="caution">
    <text evidence="1">The sequence shown here is derived from an EMBL/GenBank/DDBJ whole genome shotgun (WGS) entry which is preliminary data.</text>
</comment>
<proteinExistence type="predicted"/>
<gene>
    <name evidence="1" type="ORF">ENP77_00895</name>
</gene>
<accession>A0A7C1T9R3</accession>
<evidence type="ECO:0000313" key="1">
    <source>
        <dbReference type="EMBL" id="HEB48343.1"/>
    </source>
</evidence>
<organism evidence="1">
    <name type="scientific">Thermofilum pendens</name>
    <dbReference type="NCBI Taxonomy" id="2269"/>
    <lineage>
        <taxon>Archaea</taxon>
        <taxon>Thermoproteota</taxon>
        <taxon>Thermoprotei</taxon>
        <taxon>Thermofilales</taxon>
        <taxon>Thermofilaceae</taxon>
        <taxon>Thermofilum</taxon>
    </lineage>
</organism>
<sequence length="119" mass="13561">MSVDVGREKLGGAARRLWRMPAAWSRNPYIKFLRLRTHAPIFIDRRRGFGGLSTHNPTSWTALQEGTMKAKGFDIEAKPRKHVELQAKDFSLIGSLHLVYFVEVGVSFQLREKEALPDP</sequence>
<reference evidence="1" key="1">
    <citation type="journal article" date="2020" name="mSystems">
        <title>Genome- and Community-Level Interaction Insights into Carbon Utilization and Element Cycling Functions of Hydrothermarchaeota in Hydrothermal Sediment.</title>
        <authorList>
            <person name="Zhou Z."/>
            <person name="Liu Y."/>
            <person name="Xu W."/>
            <person name="Pan J."/>
            <person name="Luo Z.H."/>
            <person name="Li M."/>
        </authorList>
    </citation>
    <scope>NUCLEOTIDE SEQUENCE [LARGE SCALE GENOMIC DNA]</scope>
    <source>
        <strain evidence="1">SpSt-25</strain>
    </source>
</reference>
<dbReference type="AlphaFoldDB" id="A0A7C1T9R3"/>
<protein>
    <submittedName>
        <fullName evidence="1">Uncharacterized protein</fullName>
    </submittedName>
</protein>
<name>A0A7C1T9R3_THEPE</name>
<dbReference type="EMBL" id="DSKP01000032">
    <property type="protein sequence ID" value="HEB48343.1"/>
    <property type="molecule type" value="Genomic_DNA"/>
</dbReference>